<dbReference type="Pfam" id="PF08239">
    <property type="entry name" value="SH3_3"/>
    <property type="match status" value="1"/>
</dbReference>
<gene>
    <name evidence="2" type="ORF">JW984_08730</name>
</gene>
<evidence type="ECO:0000313" key="2">
    <source>
        <dbReference type="EMBL" id="MBN1573263.1"/>
    </source>
</evidence>
<feature type="domain" description="SH3b" evidence="1">
    <location>
        <begin position="37"/>
        <end position="96"/>
    </location>
</feature>
<comment type="caution">
    <text evidence="2">The sequence shown here is derived from an EMBL/GenBank/DDBJ whole genome shotgun (WGS) entry which is preliminary data.</text>
</comment>
<evidence type="ECO:0000259" key="1">
    <source>
        <dbReference type="Pfam" id="PF08239"/>
    </source>
</evidence>
<proteinExistence type="predicted"/>
<evidence type="ECO:0000313" key="3">
    <source>
        <dbReference type="Proteomes" id="UP000809273"/>
    </source>
</evidence>
<dbReference type="AlphaFoldDB" id="A0A9D8KEW4"/>
<reference evidence="2" key="2">
    <citation type="submission" date="2021-01" db="EMBL/GenBank/DDBJ databases">
        <authorList>
            <person name="Hahn C.R."/>
            <person name="Youssef N.H."/>
            <person name="Elshahed M."/>
        </authorList>
    </citation>
    <scope>NUCLEOTIDE SEQUENCE</scope>
    <source>
        <strain evidence="2">Zod_Metabat.24</strain>
    </source>
</reference>
<dbReference type="EMBL" id="JAFGIX010000046">
    <property type="protein sequence ID" value="MBN1573263.1"/>
    <property type="molecule type" value="Genomic_DNA"/>
</dbReference>
<name>A0A9D8KEW4_9DELT</name>
<dbReference type="Proteomes" id="UP000809273">
    <property type="component" value="Unassembled WGS sequence"/>
</dbReference>
<sequence length="232" mass="25905">MRLRSFFRALILAIVALTFAAYPLFAFERKAEILGSRVAIHEVPNADTKAIAHVNRGVIVDVVGREDAPTRVVKVMEYWYKISYRGKTGWVFGQFLNLDSNKRGLTRVFTLKELIEYCEIETANLKRTREAGAHEALIEFSRAFLKDLNDISTDPILSPHYGELDGYRVLDAYYLALGYLGAGDKKAAAELTEKITKVFPNITLPDGRRTGDLIFELKSLIDEGKGGNGGAD</sequence>
<dbReference type="Gene3D" id="2.30.30.40">
    <property type="entry name" value="SH3 Domains"/>
    <property type="match status" value="1"/>
</dbReference>
<accession>A0A9D8KEW4</accession>
<organism evidence="2 3">
    <name type="scientific">Candidatus Zymogenus saltonus</name>
    <dbReference type="NCBI Taxonomy" id="2844893"/>
    <lineage>
        <taxon>Bacteria</taxon>
        <taxon>Deltaproteobacteria</taxon>
        <taxon>Candidatus Zymogenia</taxon>
        <taxon>Candidatus Zymogeniales</taxon>
        <taxon>Candidatus Zymogenaceae</taxon>
        <taxon>Candidatus Zymogenus</taxon>
    </lineage>
</organism>
<protein>
    <submittedName>
        <fullName evidence="2">SH3 domain-containing protein</fullName>
    </submittedName>
</protein>
<reference evidence="2" key="1">
    <citation type="journal article" date="2021" name="Environ. Microbiol.">
        <title>Genomic characterization of three novel Desulfobacterota classes expand the metabolic and phylogenetic diversity of the phylum.</title>
        <authorList>
            <person name="Murphy C.L."/>
            <person name="Biggerstaff J."/>
            <person name="Eichhorn A."/>
            <person name="Ewing E."/>
            <person name="Shahan R."/>
            <person name="Soriano D."/>
            <person name="Stewart S."/>
            <person name="VanMol K."/>
            <person name="Walker R."/>
            <person name="Walters P."/>
            <person name="Elshahed M.S."/>
            <person name="Youssef N.H."/>
        </authorList>
    </citation>
    <scope>NUCLEOTIDE SEQUENCE</scope>
    <source>
        <strain evidence="2">Zod_Metabat.24</strain>
    </source>
</reference>
<dbReference type="InterPro" id="IPR003646">
    <property type="entry name" value="SH3-like_bac-type"/>
</dbReference>